<gene>
    <name evidence="1" type="ORF">BO70DRAFT_85156</name>
</gene>
<dbReference type="GeneID" id="37071020"/>
<dbReference type="EMBL" id="MSFL01000002">
    <property type="protein sequence ID" value="PWY91109.1"/>
    <property type="molecule type" value="Genomic_DNA"/>
</dbReference>
<reference evidence="1 2" key="1">
    <citation type="submission" date="2016-12" db="EMBL/GenBank/DDBJ databases">
        <title>The genomes of Aspergillus section Nigri reveals drivers in fungal speciation.</title>
        <authorList>
            <consortium name="DOE Joint Genome Institute"/>
            <person name="Vesth T.C."/>
            <person name="Nybo J."/>
            <person name="Theobald S."/>
            <person name="Brandl J."/>
            <person name="Frisvad J.C."/>
            <person name="Nielsen K.F."/>
            <person name="Lyhne E.K."/>
            <person name="Kogle M.E."/>
            <person name="Kuo A."/>
            <person name="Riley R."/>
            <person name="Clum A."/>
            <person name="Nolan M."/>
            <person name="Lipzen A."/>
            <person name="Salamov A."/>
            <person name="Henrissat B."/>
            <person name="Wiebenga A."/>
            <person name="De Vries R.P."/>
            <person name="Grigoriev I.V."/>
            <person name="Mortensen U.H."/>
            <person name="Andersen M.R."/>
            <person name="Baker S.E."/>
        </authorList>
    </citation>
    <scope>NUCLEOTIDE SEQUENCE [LARGE SCALE GENOMIC DNA]</scope>
    <source>
        <strain evidence="1 2">CBS 117.55</strain>
    </source>
</reference>
<evidence type="ECO:0000313" key="1">
    <source>
        <dbReference type="EMBL" id="PWY91109.1"/>
    </source>
</evidence>
<protein>
    <submittedName>
        <fullName evidence="1">Uncharacterized protein</fullName>
    </submittedName>
</protein>
<comment type="caution">
    <text evidence="1">The sequence shown here is derived from an EMBL/GenBank/DDBJ whole genome shotgun (WGS) entry which is preliminary data.</text>
</comment>
<dbReference type="Proteomes" id="UP000247233">
    <property type="component" value="Unassembled WGS sequence"/>
</dbReference>
<dbReference type="VEuPathDB" id="FungiDB:BO70DRAFT_85156"/>
<keyword evidence="2" id="KW-1185">Reference proteome</keyword>
<accession>A0A317WXI9</accession>
<organism evidence="1 2">
    <name type="scientific">Aspergillus heteromorphus CBS 117.55</name>
    <dbReference type="NCBI Taxonomy" id="1448321"/>
    <lineage>
        <taxon>Eukaryota</taxon>
        <taxon>Fungi</taxon>
        <taxon>Dikarya</taxon>
        <taxon>Ascomycota</taxon>
        <taxon>Pezizomycotina</taxon>
        <taxon>Eurotiomycetes</taxon>
        <taxon>Eurotiomycetidae</taxon>
        <taxon>Eurotiales</taxon>
        <taxon>Aspergillaceae</taxon>
        <taxon>Aspergillus</taxon>
        <taxon>Aspergillus subgen. Circumdati</taxon>
    </lineage>
</organism>
<dbReference type="RefSeq" id="XP_025403552.1">
    <property type="nucleotide sequence ID" value="XM_025548783.1"/>
</dbReference>
<proteinExistence type="predicted"/>
<sequence length="115" mass="13143">MAKNISHLAYTRCCLLTIGFFLPFSFFFFFFSASKAKKERKIGEKTRKINANAWLRSIVSTDRVVVSCASQSVRCLSSVEQQQQQQQPDNLFPNQAGEVMRYARVDSNLPPYPLV</sequence>
<name>A0A317WXI9_9EURO</name>
<dbReference type="AlphaFoldDB" id="A0A317WXI9"/>
<evidence type="ECO:0000313" key="2">
    <source>
        <dbReference type="Proteomes" id="UP000247233"/>
    </source>
</evidence>